<dbReference type="GO" id="GO:0003676">
    <property type="term" value="F:nucleic acid binding"/>
    <property type="evidence" value="ECO:0007669"/>
    <property type="project" value="InterPro"/>
</dbReference>
<evidence type="ECO:0000256" key="1">
    <source>
        <dbReference type="ARBA" id="ARBA00007692"/>
    </source>
</evidence>
<dbReference type="GO" id="GO:0006353">
    <property type="term" value="P:DNA-templated transcription termination"/>
    <property type="evidence" value="ECO:0007669"/>
    <property type="project" value="UniProtKB-KW"/>
</dbReference>
<dbReference type="Pfam" id="PF02536">
    <property type="entry name" value="mTERF"/>
    <property type="match status" value="1"/>
</dbReference>
<dbReference type="InterPro" id="IPR038538">
    <property type="entry name" value="MTERF_sf"/>
</dbReference>
<accession>A0AAP0I806</accession>
<sequence length="171" mass="20025">MRMRLLIKNNDRFDELFRNVTEMGIDPSCVQFANALHVFSGMNESTLESKLEMFRSYGWSEDEIVLAIRNQPICISLSKEKLNGGLDFFMNKLKWKPLVLARRPYLLGLSLEKRVIPRWMIIQCLLSKCLIKDAVNIFSVLKMTEAEFLRKFLVKYENKAPEILKLYQGKL</sequence>
<keyword evidence="3" id="KW-0809">Transit peptide</keyword>
<comment type="caution">
    <text evidence="4">The sequence shown here is derived from an EMBL/GenBank/DDBJ whole genome shotgun (WGS) entry which is preliminary data.</text>
</comment>
<evidence type="ECO:0000313" key="4">
    <source>
        <dbReference type="EMBL" id="KAK9110387.1"/>
    </source>
</evidence>
<evidence type="ECO:0000313" key="5">
    <source>
        <dbReference type="Proteomes" id="UP001417504"/>
    </source>
</evidence>
<dbReference type="FunFam" id="1.25.70.10:FF:000001">
    <property type="entry name" value="Mitochondrial transcription termination factor-like"/>
    <property type="match status" value="1"/>
</dbReference>
<name>A0AAP0I806_9MAGN</name>
<dbReference type="Gene3D" id="1.25.70.10">
    <property type="entry name" value="Transcription termination factor 3, mitochondrial"/>
    <property type="match status" value="1"/>
</dbReference>
<protein>
    <submittedName>
        <fullName evidence="4">Uncharacterized protein</fullName>
    </submittedName>
</protein>
<gene>
    <name evidence="4" type="ORF">Sjap_018447</name>
</gene>
<comment type="similarity">
    <text evidence="1">Belongs to the mTERF family.</text>
</comment>
<keyword evidence="2" id="KW-0804">Transcription</keyword>
<organism evidence="4 5">
    <name type="scientific">Stephania japonica</name>
    <dbReference type="NCBI Taxonomy" id="461633"/>
    <lineage>
        <taxon>Eukaryota</taxon>
        <taxon>Viridiplantae</taxon>
        <taxon>Streptophyta</taxon>
        <taxon>Embryophyta</taxon>
        <taxon>Tracheophyta</taxon>
        <taxon>Spermatophyta</taxon>
        <taxon>Magnoliopsida</taxon>
        <taxon>Ranunculales</taxon>
        <taxon>Menispermaceae</taxon>
        <taxon>Menispermoideae</taxon>
        <taxon>Cissampelideae</taxon>
        <taxon>Stephania</taxon>
    </lineage>
</organism>
<dbReference type="Proteomes" id="UP001417504">
    <property type="component" value="Unassembled WGS sequence"/>
</dbReference>
<dbReference type="InterPro" id="IPR003690">
    <property type="entry name" value="MTERF"/>
</dbReference>
<dbReference type="PANTHER" id="PTHR13068:SF166">
    <property type="entry name" value="TRANSCRIPTION TERMINATION FACTOR MTERF15, MITOCHONDRIAL-LIKE"/>
    <property type="match status" value="1"/>
</dbReference>
<dbReference type="EMBL" id="JBBNAE010000007">
    <property type="protein sequence ID" value="KAK9110387.1"/>
    <property type="molecule type" value="Genomic_DNA"/>
</dbReference>
<keyword evidence="5" id="KW-1185">Reference proteome</keyword>
<dbReference type="PANTHER" id="PTHR13068">
    <property type="entry name" value="CGI-12 PROTEIN-RELATED"/>
    <property type="match status" value="1"/>
</dbReference>
<reference evidence="4 5" key="1">
    <citation type="submission" date="2024-01" db="EMBL/GenBank/DDBJ databases">
        <title>Genome assemblies of Stephania.</title>
        <authorList>
            <person name="Yang L."/>
        </authorList>
    </citation>
    <scope>NUCLEOTIDE SEQUENCE [LARGE SCALE GENOMIC DNA]</scope>
    <source>
        <strain evidence="4">QJT</strain>
        <tissue evidence="4">Leaf</tissue>
    </source>
</reference>
<keyword evidence="2" id="KW-0805">Transcription regulation</keyword>
<evidence type="ECO:0000256" key="2">
    <source>
        <dbReference type="ARBA" id="ARBA00022472"/>
    </source>
</evidence>
<proteinExistence type="inferred from homology"/>
<dbReference type="AlphaFoldDB" id="A0AAP0I806"/>
<evidence type="ECO:0000256" key="3">
    <source>
        <dbReference type="ARBA" id="ARBA00022946"/>
    </source>
</evidence>
<keyword evidence="2" id="KW-0806">Transcription termination</keyword>